<proteinExistence type="predicted"/>
<sequence length="319" mass="32400">MPNTQPDQGHGRGDSEFPTPEPVVQQTAAPGQPTLQEFLTRLVGNPETRSAFDADPQGTLEGAGLGGLNAAQMLYASSFMLDYAPAEFVTEHARTAQPSIDTFTASTQHVAISQLDPGQNNEQQEATETMSVDNSPSAEYSSEGDVDNQLEQNQQQSQETNVDVDGSVEHTDSHNLLNVHDVLSGNEVNAANNAVGVVGNSVDVAGNTVDNSVDTVGDTVNNTVDGALGTVNGTVDTGVDVAVGSVGTTLNAAGDVTGGLDDTVGDVTGAVSNVTADVPVAGDVTGDLHAGLSGESSAEGSADSGLVGDVTGDLPLDLL</sequence>
<gene>
    <name evidence="2" type="ORF">CEP50_10485</name>
</gene>
<dbReference type="InParanoid" id="A0A2T0GWH3"/>
<organism evidence="2 3">
    <name type="scientific">Actinopolyspora mortivallis</name>
    <dbReference type="NCBI Taxonomy" id="33906"/>
    <lineage>
        <taxon>Bacteria</taxon>
        <taxon>Bacillati</taxon>
        <taxon>Actinomycetota</taxon>
        <taxon>Actinomycetes</taxon>
        <taxon>Actinopolysporales</taxon>
        <taxon>Actinopolysporaceae</taxon>
        <taxon>Actinopolyspora</taxon>
    </lineage>
</organism>
<dbReference type="STRING" id="1050202.GCA_000384035_03408"/>
<dbReference type="RefSeq" id="WP_106113759.1">
    <property type="nucleotide sequence ID" value="NZ_PVSR01000015.1"/>
</dbReference>
<feature type="region of interest" description="Disordered" evidence="1">
    <location>
        <begin position="287"/>
        <end position="307"/>
    </location>
</feature>
<dbReference type="Proteomes" id="UP000239352">
    <property type="component" value="Unassembled WGS sequence"/>
</dbReference>
<evidence type="ECO:0000256" key="1">
    <source>
        <dbReference type="SAM" id="MobiDB-lite"/>
    </source>
</evidence>
<evidence type="ECO:0000313" key="2">
    <source>
        <dbReference type="EMBL" id="PRW63373.1"/>
    </source>
</evidence>
<feature type="region of interest" description="Disordered" evidence="1">
    <location>
        <begin position="1"/>
        <end position="32"/>
    </location>
</feature>
<evidence type="ECO:0000313" key="3">
    <source>
        <dbReference type="Proteomes" id="UP000239352"/>
    </source>
</evidence>
<feature type="compositionally biased region" description="Low complexity" evidence="1">
    <location>
        <begin position="290"/>
        <end position="306"/>
    </location>
</feature>
<protein>
    <submittedName>
        <fullName evidence="2">Uncharacterized protein</fullName>
    </submittedName>
</protein>
<feature type="region of interest" description="Disordered" evidence="1">
    <location>
        <begin position="118"/>
        <end position="163"/>
    </location>
</feature>
<name>A0A2T0GWH3_ACTMO</name>
<feature type="compositionally biased region" description="Polar residues" evidence="1">
    <location>
        <begin position="118"/>
        <end position="140"/>
    </location>
</feature>
<reference evidence="2 3" key="1">
    <citation type="submission" date="2018-03" db="EMBL/GenBank/DDBJ databases">
        <title>Actinopolyspora mortivallis from Sahara, screening for active biomolecules.</title>
        <authorList>
            <person name="Selama O."/>
            <person name="Wellington E.M.H."/>
            <person name="Hacene H."/>
        </authorList>
    </citation>
    <scope>NUCLEOTIDE SEQUENCE [LARGE SCALE GENOMIC DNA]</scope>
    <source>
        <strain evidence="2 3">M5A</strain>
    </source>
</reference>
<dbReference type="AlphaFoldDB" id="A0A2T0GWH3"/>
<feature type="compositionally biased region" description="Low complexity" evidence="1">
    <location>
        <begin position="149"/>
        <end position="159"/>
    </location>
</feature>
<accession>A0A2T0GWH3</accession>
<keyword evidence="3" id="KW-1185">Reference proteome</keyword>
<dbReference type="EMBL" id="PVSR01000015">
    <property type="protein sequence ID" value="PRW63373.1"/>
    <property type="molecule type" value="Genomic_DNA"/>
</dbReference>
<comment type="caution">
    <text evidence="2">The sequence shown here is derived from an EMBL/GenBank/DDBJ whole genome shotgun (WGS) entry which is preliminary data.</text>
</comment>